<evidence type="ECO:0000313" key="2">
    <source>
        <dbReference type="Proteomes" id="UP000281553"/>
    </source>
</evidence>
<evidence type="ECO:0000313" key="1">
    <source>
        <dbReference type="EMBL" id="VDN18481.1"/>
    </source>
</evidence>
<sequence>MFDITDDTTGEPIPDASINWEFADLDQNKISPMQIAHEVTTAGSKRINFVNLRPNPKAGGRCTINIAGKTMLSSPFFVFHVTDREDGNALTAGEGVRYGWEWRYLDGDATSTSNLAVGVEVNGSRLGLHGIQAPTGTVGGRGVKGRCVVHVAADKIEPEAGADPFKVFKFTSEYFTVDVERKPHRPLPTLVPIEGKPEDNILVITEGVDGNKLEADQDSNVDLKCVALSKFCLIDFSFSIHCSRELFL</sequence>
<reference evidence="1 2" key="1">
    <citation type="submission" date="2018-11" db="EMBL/GenBank/DDBJ databases">
        <authorList>
            <consortium name="Pathogen Informatics"/>
        </authorList>
    </citation>
    <scope>NUCLEOTIDE SEQUENCE [LARGE SCALE GENOMIC DNA]</scope>
</reference>
<dbReference type="Proteomes" id="UP000281553">
    <property type="component" value="Unassembled WGS sequence"/>
</dbReference>
<dbReference type="EMBL" id="UYRU01069219">
    <property type="protein sequence ID" value="VDN18481.1"/>
    <property type="molecule type" value="Genomic_DNA"/>
</dbReference>
<dbReference type="AlphaFoldDB" id="A0A3P7MKK2"/>
<proteinExistence type="predicted"/>
<protein>
    <submittedName>
        <fullName evidence="1">Uncharacterized protein</fullName>
    </submittedName>
</protein>
<organism evidence="1 2">
    <name type="scientific">Dibothriocephalus latus</name>
    <name type="common">Fish tapeworm</name>
    <name type="synonym">Diphyllobothrium latum</name>
    <dbReference type="NCBI Taxonomy" id="60516"/>
    <lineage>
        <taxon>Eukaryota</taxon>
        <taxon>Metazoa</taxon>
        <taxon>Spiralia</taxon>
        <taxon>Lophotrochozoa</taxon>
        <taxon>Platyhelminthes</taxon>
        <taxon>Cestoda</taxon>
        <taxon>Eucestoda</taxon>
        <taxon>Diphyllobothriidea</taxon>
        <taxon>Diphyllobothriidae</taxon>
        <taxon>Dibothriocephalus</taxon>
    </lineage>
</organism>
<keyword evidence="2" id="KW-1185">Reference proteome</keyword>
<name>A0A3P7MKK2_DIBLA</name>
<accession>A0A3P7MKK2</accession>
<gene>
    <name evidence="1" type="ORF">DILT_LOCUS13198</name>
</gene>